<name>A0A0H5SJ50_HERHM</name>
<dbReference type="RefSeq" id="WP_103203601.1">
    <property type="nucleotide sequence ID" value="NZ_CVTD020000026.1"/>
</dbReference>
<dbReference type="SUPFAM" id="SSF116726">
    <property type="entry name" value="TrkA C-terminal domain-like"/>
    <property type="match status" value="2"/>
</dbReference>
<evidence type="ECO:0000256" key="2">
    <source>
        <dbReference type="ARBA" id="ARBA00022448"/>
    </source>
</evidence>
<keyword evidence="5" id="KW-0520">NAD</keyword>
<proteinExistence type="predicted"/>
<dbReference type="NCBIfam" id="NF007039">
    <property type="entry name" value="PRK09496.3-2"/>
    <property type="match status" value="1"/>
</dbReference>
<sequence length="451" mass="49413">MKIIIVGCGKVGSTLAEQLDKEGHDIVVVDKKSAALKKVTDSLDVMGVIGSGTSHRTLLEAGIETADLLISVTGSDELNLLCCLIARKTSRCHTIARVRNPQYNEEIEFIKEGLGLSMTINPELETAVEIERLIRLPSAIKVETFAKGKVELLKLHIPEHSVLDGMKISELSDTLRCKVLVCVVERGNNVYIPSGGFELSSNDLISIIASPQNAIDFVHKSRILVNDIKNIMIVGGSTIAEYLALRLADSNINLKIIEQNLERCEELSELLPDAIIINANAADRDVLIEEGIEDIDAFASLTNLDEENIILSLYAKKHSKAKIFTKITRLTYEDIISEMPLGIIINPKFITTDSILQHVRAMQNCGGSGIEALYRIVSNKVEALEFYAGKNAKLLGIPLEALSLKPNTLVCCINRNGEITIPTGKDYILEGDTVIIVTTNKGLYDLNDILL</sequence>
<dbReference type="InterPro" id="IPR003148">
    <property type="entry name" value="RCK_N"/>
</dbReference>
<feature type="domain" description="RCK C-terminal" evidence="8">
    <location>
        <begin position="140"/>
        <end position="224"/>
    </location>
</feature>
<dbReference type="GO" id="GO:0005886">
    <property type="term" value="C:plasma membrane"/>
    <property type="evidence" value="ECO:0007669"/>
    <property type="project" value="InterPro"/>
</dbReference>
<dbReference type="Gene3D" id="3.30.70.1450">
    <property type="entry name" value="Regulator of K+ conductance, C-terminal domain"/>
    <property type="match status" value="2"/>
</dbReference>
<dbReference type="SUPFAM" id="SSF51735">
    <property type="entry name" value="NAD(P)-binding Rossmann-fold domains"/>
    <property type="match status" value="2"/>
</dbReference>
<dbReference type="AlphaFoldDB" id="A0A0H5SJ50"/>
<dbReference type="InterPro" id="IPR036291">
    <property type="entry name" value="NAD(P)-bd_dom_sf"/>
</dbReference>
<keyword evidence="4" id="KW-0630">Potassium</keyword>
<dbReference type="Pfam" id="PF02080">
    <property type="entry name" value="TrkA_C"/>
    <property type="match status" value="2"/>
</dbReference>
<dbReference type="InterPro" id="IPR006037">
    <property type="entry name" value="RCK_C"/>
</dbReference>
<feature type="domain" description="RCK C-terminal" evidence="8">
    <location>
        <begin position="371"/>
        <end position="451"/>
    </location>
</feature>
<evidence type="ECO:0000256" key="4">
    <source>
        <dbReference type="ARBA" id="ARBA00022958"/>
    </source>
</evidence>
<keyword evidence="10" id="KW-1185">Reference proteome</keyword>
<feature type="domain" description="RCK N-terminal" evidence="7">
    <location>
        <begin position="228"/>
        <end position="344"/>
    </location>
</feature>
<feature type="domain" description="RCK N-terminal" evidence="7">
    <location>
        <begin position="1"/>
        <end position="124"/>
    </location>
</feature>
<reference evidence="9 10" key="1">
    <citation type="submission" date="2015-06" db="EMBL/GenBank/DDBJ databases">
        <authorList>
            <person name="Wibberg Daniel"/>
        </authorList>
    </citation>
    <scope>NUCLEOTIDE SEQUENCE [LARGE SCALE GENOMIC DNA]</scope>
    <source>
        <strain evidence="9 10">T3/55T</strain>
    </source>
</reference>
<dbReference type="InterPro" id="IPR050721">
    <property type="entry name" value="Trk_Ktr_HKT_K-transport"/>
</dbReference>
<dbReference type="PANTHER" id="PTHR43833:SF5">
    <property type="entry name" value="TRK SYSTEM POTASSIUM UPTAKE PROTEIN TRKA"/>
    <property type="match status" value="1"/>
</dbReference>
<protein>
    <recommendedName>
        <fullName evidence="1">Trk system potassium uptake protein TrkA</fullName>
    </recommendedName>
</protein>
<dbReference type="PANTHER" id="PTHR43833">
    <property type="entry name" value="POTASSIUM CHANNEL PROTEIN 2-RELATED-RELATED"/>
    <property type="match status" value="1"/>
</dbReference>
<dbReference type="OrthoDB" id="9775180at2"/>
<keyword evidence="6" id="KW-0406">Ion transport</keyword>
<gene>
    <name evidence="9" type="ORF">HHT355_2333</name>
</gene>
<evidence type="ECO:0000259" key="8">
    <source>
        <dbReference type="PROSITE" id="PS51202"/>
    </source>
</evidence>
<evidence type="ECO:0000256" key="1">
    <source>
        <dbReference type="ARBA" id="ARBA00017378"/>
    </source>
</evidence>
<dbReference type="InterPro" id="IPR036721">
    <property type="entry name" value="RCK_C_sf"/>
</dbReference>
<dbReference type="NCBIfam" id="NF007033">
    <property type="entry name" value="PRK09496.1-5"/>
    <property type="match status" value="1"/>
</dbReference>
<keyword evidence="3" id="KW-0633">Potassium transport</keyword>
<dbReference type="PRINTS" id="PR00335">
    <property type="entry name" value="KUPTAKETRKA"/>
</dbReference>
<dbReference type="Gene3D" id="3.40.50.720">
    <property type="entry name" value="NAD(P)-binding Rossmann-like Domain"/>
    <property type="match status" value="2"/>
</dbReference>
<dbReference type="PROSITE" id="PS51201">
    <property type="entry name" value="RCK_N"/>
    <property type="match status" value="2"/>
</dbReference>
<evidence type="ECO:0000256" key="6">
    <source>
        <dbReference type="ARBA" id="ARBA00023065"/>
    </source>
</evidence>
<dbReference type="InterPro" id="IPR006036">
    <property type="entry name" value="K_uptake_TrkA"/>
</dbReference>
<evidence type="ECO:0000259" key="7">
    <source>
        <dbReference type="PROSITE" id="PS51201"/>
    </source>
</evidence>
<dbReference type="Pfam" id="PF02254">
    <property type="entry name" value="TrkA_N"/>
    <property type="match status" value="2"/>
</dbReference>
<evidence type="ECO:0000256" key="3">
    <source>
        <dbReference type="ARBA" id="ARBA00022538"/>
    </source>
</evidence>
<keyword evidence="2" id="KW-0813">Transport</keyword>
<dbReference type="GO" id="GO:0015079">
    <property type="term" value="F:potassium ion transmembrane transporter activity"/>
    <property type="evidence" value="ECO:0007669"/>
    <property type="project" value="InterPro"/>
</dbReference>
<organism evidence="9 10">
    <name type="scientific">Herbinix hemicellulosilytica</name>
    <dbReference type="NCBI Taxonomy" id="1564487"/>
    <lineage>
        <taxon>Bacteria</taxon>
        <taxon>Bacillati</taxon>
        <taxon>Bacillota</taxon>
        <taxon>Clostridia</taxon>
        <taxon>Lachnospirales</taxon>
        <taxon>Lachnospiraceae</taxon>
        <taxon>Herbinix</taxon>
    </lineage>
</organism>
<evidence type="ECO:0000313" key="10">
    <source>
        <dbReference type="Proteomes" id="UP000236497"/>
    </source>
</evidence>
<evidence type="ECO:0000256" key="5">
    <source>
        <dbReference type="ARBA" id="ARBA00023027"/>
    </source>
</evidence>
<dbReference type="PROSITE" id="PS51202">
    <property type="entry name" value="RCK_C"/>
    <property type="match status" value="2"/>
</dbReference>
<dbReference type="Proteomes" id="UP000236497">
    <property type="component" value="Unassembled WGS sequence"/>
</dbReference>
<accession>A0A0H5SJ50</accession>
<dbReference type="EMBL" id="CVTD020000026">
    <property type="protein sequence ID" value="CRZ35522.1"/>
    <property type="molecule type" value="Genomic_DNA"/>
</dbReference>
<evidence type="ECO:0000313" key="9">
    <source>
        <dbReference type="EMBL" id="CRZ35522.1"/>
    </source>
</evidence>